<protein>
    <submittedName>
        <fullName evidence="3">J domain-containing protein</fullName>
    </submittedName>
</protein>
<dbReference type="Gene3D" id="1.10.287.110">
    <property type="entry name" value="DnaJ domain"/>
    <property type="match status" value="1"/>
</dbReference>
<evidence type="ECO:0000313" key="3">
    <source>
        <dbReference type="EMBL" id="HIZ78562.1"/>
    </source>
</evidence>
<keyword evidence="1" id="KW-0235">DNA replication</keyword>
<reference evidence="3" key="1">
    <citation type="journal article" date="2021" name="PeerJ">
        <title>Extensive microbial diversity within the chicken gut microbiome revealed by metagenomics and culture.</title>
        <authorList>
            <person name="Gilroy R."/>
            <person name="Ravi A."/>
            <person name="Getino M."/>
            <person name="Pursley I."/>
            <person name="Horton D.L."/>
            <person name="Alikhan N.F."/>
            <person name="Baker D."/>
            <person name="Gharbi K."/>
            <person name="Hall N."/>
            <person name="Watson M."/>
            <person name="Adriaenssens E.M."/>
            <person name="Foster-Nyarko E."/>
            <person name="Jarju S."/>
            <person name="Secka A."/>
            <person name="Antonio M."/>
            <person name="Oren A."/>
            <person name="Chaudhuri R.R."/>
            <person name="La Ragione R."/>
            <person name="Hildebrand F."/>
            <person name="Pallen M.J."/>
        </authorList>
    </citation>
    <scope>NUCLEOTIDE SEQUENCE</scope>
    <source>
        <strain evidence="3">ChiBcec1-1093</strain>
    </source>
</reference>
<proteinExistence type="predicted"/>
<gene>
    <name evidence="3" type="ORF">IAA17_02045</name>
</gene>
<dbReference type="EMBL" id="DXBC01000035">
    <property type="protein sequence ID" value="HIZ78562.1"/>
    <property type="molecule type" value="Genomic_DNA"/>
</dbReference>
<evidence type="ECO:0000259" key="2">
    <source>
        <dbReference type="PROSITE" id="PS50076"/>
    </source>
</evidence>
<dbReference type="CDD" id="cd06257">
    <property type="entry name" value="DnaJ"/>
    <property type="match status" value="1"/>
</dbReference>
<dbReference type="Proteomes" id="UP000824101">
    <property type="component" value="Unassembled WGS sequence"/>
</dbReference>
<organism evidence="3 4">
    <name type="scientific">Candidatus Lachnoclostridium stercorigallinarum</name>
    <dbReference type="NCBI Taxonomy" id="2838634"/>
    <lineage>
        <taxon>Bacteria</taxon>
        <taxon>Bacillati</taxon>
        <taxon>Bacillota</taxon>
        <taxon>Clostridia</taxon>
        <taxon>Lachnospirales</taxon>
        <taxon>Lachnospiraceae</taxon>
    </lineage>
</organism>
<dbReference type="Pfam" id="PF00226">
    <property type="entry name" value="DnaJ"/>
    <property type="match status" value="1"/>
</dbReference>
<evidence type="ECO:0000313" key="4">
    <source>
        <dbReference type="Proteomes" id="UP000824101"/>
    </source>
</evidence>
<dbReference type="InterPro" id="IPR050817">
    <property type="entry name" value="DjlA_DnaK_co-chaperone"/>
</dbReference>
<name>A0A9D2K5E1_9FIRM</name>
<comment type="caution">
    <text evidence="3">The sequence shown here is derived from an EMBL/GenBank/DDBJ whole genome shotgun (WGS) entry which is preliminary data.</text>
</comment>
<reference evidence="3" key="2">
    <citation type="submission" date="2021-04" db="EMBL/GenBank/DDBJ databases">
        <authorList>
            <person name="Gilroy R."/>
        </authorList>
    </citation>
    <scope>NUCLEOTIDE SEQUENCE</scope>
    <source>
        <strain evidence="3">ChiBcec1-1093</strain>
    </source>
</reference>
<dbReference type="GO" id="GO:0006260">
    <property type="term" value="P:DNA replication"/>
    <property type="evidence" value="ECO:0007669"/>
    <property type="project" value="UniProtKB-KW"/>
</dbReference>
<dbReference type="SUPFAM" id="SSF46565">
    <property type="entry name" value="Chaperone J-domain"/>
    <property type="match status" value="1"/>
</dbReference>
<feature type="domain" description="J" evidence="2">
    <location>
        <begin position="5"/>
        <end position="72"/>
    </location>
</feature>
<dbReference type="InterPro" id="IPR036869">
    <property type="entry name" value="J_dom_sf"/>
</dbReference>
<dbReference type="PROSITE" id="PS50076">
    <property type="entry name" value="DNAJ_2"/>
    <property type="match status" value="1"/>
</dbReference>
<dbReference type="PRINTS" id="PR00625">
    <property type="entry name" value="JDOMAIN"/>
</dbReference>
<accession>A0A9D2K5E1</accession>
<dbReference type="PANTHER" id="PTHR24074">
    <property type="entry name" value="CO-CHAPERONE PROTEIN DJLA"/>
    <property type="match status" value="1"/>
</dbReference>
<dbReference type="InterPro" id="IPR001623">
    <property type="entry name" value="DnaJ_domain"/>
</dbReference>
<sequence length="318" mass="36390">MTVKEAYRILGLAPGTEEKEIKKRYRRLMMEIHPDAGRSREKESTGAAQEINAAYSVLKKRFGIRNGGSEAGAGSADGGKDRPAWDAPVNDHAYREREILHYAEDREGNILGSFSVARGRFLWKTEEDFSLFLLSIYRCGKELLDELDASMKVRRELSFRRQVQAELTYLLAQQFMDGLGLLSELAREEERKKGNPTVFYLAAMAELGEGIKPVASGTVLYPARLKGHRLYLKDGDGRELGYLSFPDDRLYYVVIPLFEQRRVQVKIRAAEKKPSGPGRAKRAYQHLHLWLRLTEKEVCRPPENLNLQIEKLLQRYRG</sequence>
<dbReference type="AlphaFoldDB" id="A0A9D2K5E1"/>
<dbReference type="SMART" id="SM00271">
    <property type="entry name" value="DnaJ"/>
    <property type="match status" value="1"/>
</dbReference>
<evidence type="ECO:0000256" key="1">
    <source>
        <dbReference type="ARBA" id="ARBA00022705"/>
    </source>
</evidence>